<reference evidence="6 7" key="1">
    <citation type="submission" date="2016-11" db="EMBL/GenBank/DDBJ databases">
        <title>Actinomyces gypaetusis sp. nov. isolated from the vulture Gypaetus barbatus in Qinghai Tibet Plateau China.</title>
        <authorList>
            <person name="Meng X."/>
        </authorList>
    </citation>
    <scope>NUCLEOTIDE SEQUENCE [LARGE SCALE GENOMIC DNA]</scope>
    <source>
        <strain evidence="6 7">VUL4_2</strain>
    </source>
</reference>
<dbReference type="GO" id="GO:0006529">
    <property type="term" value="P:asparagine biosynthetic process"/>
    <property type="evidence" value="ECO:0007669"/>
    <property type="project" value="UniProtKB-KW"/>
</dbReference>
<organism evidence="6 7">
    <name type="scientific">Boudabousia liubingyangii</name>
    <dbReference type="NCBI Taxonomy" id="1921764"/>
    <lineage>
        <taxon>Bacteria</taxon>
        <taxon>Bacillati</taxon>
        <taxon>Actinomycetota</taxon>
        <taxon>Actinomycetes</taxon>
        <taxon>Actinomycetales</taxon>
        <taxon>Actinomycetaceae</taxon>
        <taxon>Boudabousia</taxon>
    </lineage>
</organism>
<dbReference type="AlphaFoldDB" id="A0A1Q5PQ42"/>
<accession>A0A1Q5PQ42</accession>
<dbReference type="InterPro" id="IPR001962">
    <property type="entry name" value="Asn_synthase"/>
</dbReference>
<dbReference type="SUPFAM" id="SSF52402">
    <property type="entry name" value="Adenine nucleotide alpha hydrolases-like"/>
    <property type="match status" value="1"/>
</dbReference>
<keyword evidence="3" id="KW-0061">Asparagine biosynthesis</keyword>
<keyword evidence="3" id="KW-0028">Amino-acid biosynthesis</keyword>
<proteinExistence type="predicted"/>
<dbReference type="SUPFAM" id="SSF56235">
    <property type="entry name" value="N-terminal nucleophile aminohydrolases (Ntn hydrolases)"/>
    <property type="match status" value="1"/>
</dbReference>
<dbReference type="Pfam" id="PF00733">
    <property type="entry name" value="Asn_synthase"/>
    <property type="match status" value="1"/>
</dbReference>
<dbReference type="OrthoDB" id="4897717at2"/>
<evidence type="ECO:0000256" key="1">
    <source>
        <dbReference type="ARBA" id="ARBA00005187"/>
    </source>
</evidence>
<name>A0A1Q5PQ42_9ACTO</name>
<gene>
    <name evidence="6" type="ORF">BSR29_00785</name>
</gene>
<evidence type="ECO:0000313" key="7">
    <source>
        <dbReference type="Proteomes" id="UP000186785"/>
    </source>
</evidence>
<dbReference type="PANTHER" id="PTHR43284">
    <property type="entry name" value="ASPARAGINE SYNTHETASE (GLUTAMINE-HYDROLYZING)"/>
    <property type="match status" value="1"/>
</dbReference>
<dbReference type="InterPro" id="IPR051786">
    <property type="entry name" value="ASN_synthetase/amidase"/>
</dbReference>
<comment type="caution">
    <text evidence="6">The sequence shown here is derived from an EMBL/GenBank/DDBJ whole genome shotgun (WGS) entry which is preliminary data.</text>
</comment>
<comment type="pathway">
    <text evidence="1">Amino-acid biosynthesis; L-asparagine biosynthesis; L-asparagine from L-aspartate (L-Gln route): step 1/1.</text>
</comment>
<sequence length="528" mass="60112">MNLKYRFTLLKPQDQDPNLHYHHGLGLDLPKNFSWLDDTAVLALRSHYAGAQISNDQVVLVTDQMRSFPLYYLVDEESVAVSDNWQYLAELNNYEVDPAGFQQIAAAGFCFSDRTAYRNIRQVLPGTRIRIDLATGKVQKESLHVPLFESEKYLEQDDFLNALSQGFDTAMKRAVSLVGDSKILVPLSGGLDSRLIVCWLSENKIPNVHCFTYGRPDSAEVRISEAIAKNLGLAWTGVDLLEDKVKEAWNQSETADFLRYAFAGYSLPHVQDWYALKVLTEAGIANPGDVVFPGHTIVDNFHNHELLEEVPVNRKKLCSVLLHKHLLFNSRIDTSLGTKEAAKSTLDFLNFTDYNGSARSLQKTVEGYNFFERQCKYINNSMRAYEFFKLRWAIPMLDRDFTDIWCQGAIDLTITRRAYGEWISSWYNRLANTETQYHTGIAGKLPTPIVDFVRKVDEFTGVGKLINRVLAVPAALKHPLGFDMYRNHTSNNRLILNTLKGAPVHSHWADEFLSDSWHSELSLFQNQS</sequence>
<dbReference type="RefSeq" id="WP_073708416.1">
    <property type="nucleotide sequence ID" value="NZ_MQSV01000001.1"/>
</dbReference>
<dbReference type="EC" id="6.3.5.4" evidence="2"/>
<dbReference type="InterPro" id="IPR029055">
    <property type="entry name" value="Ntn_hydrolases_N"/>
</dbReference>
<dbReference type="GO" id="GO:0004066">
    <property type="term" value="F:asparagine synthase (glutamine-hydrolyzing) activity"/>
    <property type="evidence" value="ECO:0007669"/>
    <property type="project" value="UniProtKB-EC"/>
</dbReference>
<evidence type="ECO:0000256" key="2">
    <source>
        <dbReference type="ARBA" id="ARBA00012737"/>
    </source>
</evidence>
<evidence type="ECO:0000259" key="5">
    <source>
        <dbReference type="Pfam" id="PF00733"/>
    </source>
</evidence>
<comment type="catalytic activity">
    <reaction evidence="4">
        <text>L-aspartate + L-glutamine + ATP + H2O = L-asparagine + L-glutamate + AMP + diphosphate + H(+)</text>
        <dbReference type="Rhea" id="RHEA:12228"/>
        <dbReference type="ChEBI" id="CHEBI:15377"/>
        <dbReference type="ChEBI" id="CHEBI:15378"/>
        <dbReference type="ChEBI" id="CHEBI:29985"/>
        <dbReference type="ChEBI" id="CHEBI:29991"/>
        <dbReference type="ChEBI" id="CHEBI:30616"/>
        <dbReference type="ChEBI" id="CHEBI:33019"/>
        <dbReference type="ChEBI" id="CHEBI:58048"/>
        <dbReference type="ChEBI" id="CHEBI:58359"/>
        <dbReference type="ChEBI" id="CHEBI:456215"/>
        <dbReference type="EC" id="6.3.5.4"/>
    </reaction>
</comment>
<dbReference type="Proteomes" id="UP000186785">
    <property type="component" value="Unassembled WGS sequence"/>
</dbReference>
<protein>
    <recommendedName>
        <fullName evidence="2">asparagine synthase (glutamine-hydrolyzing)</fullName>
        <ecNumber evidence="2">6.3.5.4</ecNumber>
    </recommendedName>
</protein>
<evidence type="ECO:0000256" key="3">
    <source>
        <dbReference type="ARBA" id="ARBA00022888"/>
    </source>
</evidence>
<dbReference type="Gene3D" id="3.60.20.10">
    <property type="entry name" value="Glutamine Phosphoribosylpyrophosphate, subunit 1, domain 1"/>
    <property type="match status" value="1"/>
</dbReference>
<evidence type="ECO:0000313" key="6">
    <source>
        <dbReference type="EMBL" id="OKL49525.1"/>
    </source>
</evidence>
<evidence type="ECO:0000256" key="4">
    <source>
        <dbReference type="ARBA" id="ARBA00048741"/>
    </source>
</evidence>
<keyword evidence="7" id="KW-1185">Reference proteome</keyword>
<dbReference type="PANTHER" id="PTHR43284:SF1">
    <property type="entry name" value="ASPARAGINE SYNTHETASE"/>
    <property type="match status" value="1"/>
</dbReference>
<dbReference type="EMBL" id="MQSV01000001">
    <property type="protein sequence ID" value="OKL49525.1"/>
    <property type="molecule type" value="Genomic_DNA"/>
</dbReference>
<feature type="domain" description="Asparagine synthetase" evidence="5">
    <location>
        <begin position="169"/>
        <end position="247"/>
    </location>
</feature>
<dbReference type="Gene3D" id="3.40.50.620">
    <property type="entry name" value="HUPs"/>
    <property type="match status" value="1"/>
</dbReference>
<dbReference type="InterPro" id="IPR014729">
    <property type="entry name" value="Rossmann-like_a/b/a_fold"/>
</dbReference>